<organism evidence="1 2">
    <name type="scientific">Dendrobium chrysotoxum</name>
    <name type="common">Orchid</name>
    <dbReference type="NCBI Taxonomy" id="161865"/>
    <lineage>
        <taxon>Eukaryota</taxon>
        <taxon>Viridiplantae</taxon>
        <taxon>Streptophyta</taxon>
        <taxon>Embryophyta</taxon>
        <taxon>Tracheophyta</taxon>
        <taxon>Spermatophyta</taxon>
        <taxon>Magnoliopsida</taxon>
        <taxon>Liliopsida</taxon>
        <taxon>Asparagales</taxon>
        <taxon>Orchidaceae</taxon>
        <taxon>Epidendroideae</taxon>
        <taxon>Malaxideae</taxon>
        <taxon>Dendrobiinae</taxon>
        <taxon>Dendrobium</taxon>
    </lineage>
</organism>
<comment type="caution">
    <text evidence="1">The sequence shown here is derived from an EMBL/GenBank/DDBJ whole genome shotgun (WGS) entry which is preliminary data.</text>
</comment>
<dbReference type="PANTHER" id="PTHR23155:SF1205">
    <property type="entry name" value="DISEASE RESISTANCE PROTEIN RPM1"/>
    <property type="match status" value="1"/>
</dbReference>
<sequence length="167" mass="18368">MEDVAPLQHVLVLLQSVSYVNIALRIMPVNGLPNGIVTRLAWRNISLLSMVGHGVMGKTTLLQCVRGDEITNEFDLKIWGLAIIGEIVKKKGGTLGSALAAKAIGGVLKDNLDEMHWRTVLENNLLGQNPINSILKLSYIVLPKHLQNCFAFFVACSYKIMSLIKMT</sequence>
<dbReference type="GO" id="GO:0098542">
    <property type="term" value="P:defense response to other organism"/>
    <property type="evidence" value="ECO:0007669"/>
    <property type="project" value="TreeGrafter"/>
</dbReference>
<evidence type="ECO:0008006" key="3">
    <source>
        <dbReference type="Google" id="ProtNLM"/>
    </source>
</evidence>
<dbReference type="Proteomes" id="UP000775213">
    <property type="component" value="Unassembled WGS sequence"/>
</dbReference>
<proteinExistence type="predicted"/>
<dbReference type="PANTHER" id="PTHR23155">
    <property type="entry name" value="DISEASE RESISTANCE PROTEIN RP"/>
    <property type="match status" value="1"/>
</dbReference>
<protein>
    <recommendedName>
        <fullName evidence="3">NB-ARC domain-containing protein</fullName>
    </recommendedName>
</protein>
<dbReference type="AlphaFoldDB" id="A0AAV7GG69"/>
<reference evidence="1 2" key="1">
    <citation type="journal article" date="2021" name="Hortic Res">
        <title>Chromosome-scale assembly of the Dendrobium chrysotoxum genome enhances the understanding of orchid evolution.</title>
        <authorList>
            <person name="Zhang Y."/>
            <person name="Zhang G.Q."/>
            <person name="Zhang D."/>
            <person name="Liu X.D."/>
            <person name="Xu X.Y."/>
            <person name="Sun W.H."/>
            <person name="Yu X."/>
            <person name="Zhu X."/>
            <person name="Wang Z.W."/>
            <person name="Zhao X."/>
            <person name="Zhong W.Y."/>
            <person name="Chen H."/>
            <person name="Yin W.L."/>
            <person name="Huang T."/>
            <person name="Niu S.C."/>
            <person name="Liu Z.J."/>
        </authorList>
    </citation>
    <scope>NUCLEOTIDE SEQUENCE [LARGE SCALE GENOMIC DNA]</scope>
    <source>
        <strain evidence="1">Lindl</strain>
    </source>
</reference>
<gene>
    <name evidence="1" type="ORF">IEQ34_016985</name>
</gene>
<keyword evidence="2" id="KW-1185">Reference proteome</keyword>
<accession>A0AAV7GG69</accession>
<dbReference type="InterPro" id="IPR044974">
    <property type="entry name" value="Disease_R_plants"/>
</dbReference>
<evidence type="ECO:0000313" key="1">
    <source>
        <dbReference type="EMBL" id="KAH0455061.1"/>
    </source>
</evidence>
<dbReference type="EMBL" id="JAGFBR010000015">
    <property type="protein sequence ID" value="KAH0455061.1"/>
    <property type="molecule type" value="Genomic_DNA"/>
</dbReference>
<name>A0AAV7GG69_DENCH</name>
<evidence type="ECO:0000313" key="2">
    <source>
        <dbReference type="Proteomes" id="UP000775213"/>
    </source>
</evidence>